<dbReference type="PIRSF" id="PIRSF026166">
    <property type="entry name" value="UCP026166"/>
    <property type="match status" value="1"/>
</dbReference>
<feature type="transmembrane region" description="Helical" evidence="1">
    <location>
        <begin position="232"/>
        <end position="252"/>
    </location>
</feature>
<feature type="transmembrane region" description="Helical" evidence="1">
    <location>
        <begin position="66"/>
        <end position="85"/>
    </location>
</feature>
<keyword evidence="1" id="KW-0472">Membrane</keyword>
<feature type="transmembrane region" description="Helical" evidence="1">
    <location>
        <begin position="123"/>
        <end position="147"/>
    </location>
</feature>
<dbReference type="Pfam" id="PF13593">
    <property type="entry name" value="SBF_like"/>
    <property type="match status" value="1"/>
</dbReference>
<evidence type="ECO:0000313" key="2">
    <source>
        <dbReference type="EMBL" id="MBV7256276.1"/>
    </source>
</evidence>
<comment type="caution">
    <text evidence="2">The sequence shown here is derived from an EMBL/GenBank/DDBJ whole genome shotgun (WGS) entry which is preliminary data.</text>
</comment>
<feature type="transmembrane region" description="Helical" evidence="1">
    <location>
        <begin position="37"/>
        <end position="54"/>
    </location>
</feature>
<reference evidence="2 3" key="1">
    <citation type="submission" date="2021-04" db="EMBL/GenBank/DDBJ databases">
        <authorList>
            <person name="Pira H."/>
            <person name="Risdian C."/>
            <person name="Wink J."/>
        </authorList>
    </citation>
    <scope>NUCLEOTIDE SEQUENCE [LARGE SCALE GENOMIC DNA]</scope>
    <source>
        <strain evidence="2 3">WHA3</strain>
    </source>
</reference>
<dbReference type="PANTHER" id="PTHR18640:SF5">
    <property type="entry name" value="SODIUM_BILE ACID COTRANSPORTER 7"/>
    <property type="match status" value="1"/>
</dbReference>
<dbReference type="Proteomes" id="UP000722336">
    <property type="component" value="Unassembled WGS sequence"/>
</dbReference>
<keyword evidence="1" id="KW-0812">Transmembrane</keyword>
<feature type="transmembrane region" description="Helical" evidence="1">
    <location>
        <begin position="91"/>
        <end position="111"/>
    </location>
</feature>
<organism evidence="2 3">
    <name type="scientific">Pacificimonas pallii</name>
    <dbReference type="NCBI Taxonomy" id="2827236"/>
    <lineage>
        <taxon>Bacteria</taxon>
        <taxon>Pseudomonadati</taxon>
        <taxon>Pseudomonadota</taxon>
        <taxon>Alphaproteobacteria</taxon>
        <taxon>Sphingomonadales</taxon>
        <taxon>Sphingosinicellaceae</taxon>
        <taxon>Pacificimonas</taxon>
    </lineage>
</organism>
<evidence type="ECO:0000313" key="3">
    <source>
        <dbReference type="Proteomes" id="UP000722336"/>
    </source>
</evidence>
<dbReference type="InterPro" id="IPR016833">
    <property type="entry name" value="Put_Na-Bile_cotransptr"/>
</dbReference>
<name>A0ABS6SEC9_9SPHN</name>
<evidence type="ECO:0000256" key="1">
    <source>
        <dbReference type="SAM" id="Phobius"/>
    </source>
</evidence>
<proteinExistence type="predicted"/>
<feature type="transmembrane region" description="Helical" evidence="1">
    <location>
        <begin position="167"/>
        <end position="185"/>
    </location>
</feature>
<keyword evidence="1" id="KW-1133">Transmembrane helix</keyword>
<protein>
    <submittedName>
        <fullName evidence="2">Bile acid:sodium symporter</fullName>
    </submittedName>
</protein>
<dbReference type="EMBL" id="JAGSPA010000002">
    <property type="protein sequence ID" value="MBV7256276.1"/>
    <property type="molecule type" value="Genomic_DNA"/>
</dbReference>
<dbReference type="PANTHER" id="PTHR18640">
    <property type="entry name" value="SOLUTE CARRIER FAMILY 10 MEMBER 7"/>
    <property type="match status" value="1"/>
</dbReference>
<gene>
    <name evidence="2" type="ORF">KCG44_05695</name>
</gene>
<feature type="transmembrane region" description="Helical" evidence="1">
    <location>
        <begin position="206"/>
        <end position="226"/>
    </location>
</feature>
<keyword evidence="3" id="KW-1185">Reference proteome</keyword>
<sequence>MKRFRPDPFVTVLILAVVAASLLPVEGDLARVMDIAAYGLIMFMFFFHGVRLPGNAIFRAFTNWRLHGGILAVTFLLFPLAGIGLSSLASAWLPAGVAAGLLYLTLVPSTVQSSVAFTAAARGNVAAGVAAAATSNIAGVIVTPLLVAGLMGAASVGAGSEGVGGNATLKVIGLLLVPFLIGHLSRRWLAEWAAARKSLLGITDKSAIILIVYTAFSAAVLQGIWIQLGPPSLAILVALSLLLLGAVNLICWYGGARFAREDRLTFLFCGTQKSLAAGAPMASLLFAPAQVGELLLPLMIYHQAQLLLAAFIAPRLAAPPQSP</sequence>
<accession>A0ABS6SEC9</accession>